<feature type="domain" description="Ig-like" evidence="4">
    <location>
        <begin position="41"/>
        <end position="158"/>
    </location>
</feature>
<keyword evidence="6" id="KW-1185">Reference proteome</keyword>
<keyword evidence="1" id="KW-1015">Disulfide bond</keyword>
<evidence type="ECO:0000256" key="3">
    <source>
        <dbReference type="ARBA" id="ARBA00023319"/>
    </source>
</evidence>
<evidence type="ECO:0000313" key="6">
    <source>
        <dbReference type="Proteomes" id="UP000465112"/>
    </source>
</evidence>
<evidence type="ECO:0000256" key="1">
    <source>
        <dbReference type="ARBA" id="ARBA00023157"/>
    </source>
</evidence>
<reference evidence="5 6" key="1">
    <citation type="submission" date="2019-06" db="EMBL/GenBank/DDBJ databases">
        <title>A chromosome-scale genome assembly of the European perch, Perca fluviatilis.</title>
        <authorList>
            <person name="Roques C."/>
            <person name="Zahm M."/>
            <person name="Cabau C."/>
            <person name="Klopp C."/>
            <person name="Bouchez O."/>
            <person name="Donnadieu C."/>
            <person name="Kuhl H."/>
            <person name="Gislard M."/>
            <person name="Guendouz S."/>
            <person name="Journot L."/>
            <person name="Haffray P."/>
            <person name="Bestin A."/>
            <person name="Morvezen R."/>
            <person name="Feron R."/>
            <person name="Wen M."/>
            <person name="Jouanno E."/>
            <person name="Herpin A."/>
            <person name="Schartl M."/>
            <person name="Postlethwait J."/>
            <person name="Schaerlinger B."/>
            <person name="Chardard D."/>
            <person name="Lecocq T."/>
            <person name="Poncet C."/>
            <person name="Jaffrelo L."/>
            <person name="Lampietro C."/>
            <person name="Guiguen Y."/>
        </authorList>
    </citation>
    <scope>NUCLEOTIDE SEQUENCE [LARGE SCALE GENOMIC DNA]</scope>
    <source>
        <tissue evidence="5">Blood</tissue>
    </source>
</reference>
<evidence type="ECO:0000313" key="5">
    <source>
        <dbReference type="EMBL" id="KAF1393399.1"/>
    </source>
</evidence>
<dbReference type="AlphaFoldDB" id="A0A6A5FL83"/>
<keyword evidence="2" id="KW-0325">Glycoprotein</keyword>
<dbReference type="InterPro" id="IPR013783">
    <property type="entry name" value="Ig-like_fold"/>
</dbReference>
<accession>A0A6A5FL83</accession>
<dbReference type="PROSITE" id="PS50835">
    <property type="entry name" value="IG_LIKE"/>
    <property type="match status" value="1"/>
</dbReference>
<dbReference type="InterPro" id="IPR015621">
    <property type="entry name" value="IL-1_rcpt_fam"/>
</dbReference>
<dbReference type="InterPro" id="IPR007110">
    <property type="entry name" value="Ig-like_dom"/>
</dbReference>
<dbReference type="SUPFAM" id="SSF48726">
    <property type="entry name" value="Immunoglobulin"/>
    <property type="match status" value="1"/>
</dbReference>
<dbReference type="EMBL" id="VHII01000002">
    <property type="protein sequence ID" value="KAF1393399.1"/>
    <property type="molecule type" value="Genomic_DNA"/>
</dbReference>
<dbReference type="Proteomes" id="UP000465112">
    <property type="component" value="Chromosome 2"/>
</dbReference>
<gene>
    <name evidence="5" type="ORF">PFLUV_G00015250</name>
</gene>
<dbReference type="Gene3D" id="2.60.40.10">
    <property type="entry name" value="Immunoglobulins"/>
    <property type="match status" value="1"/>
</dbReference>
<keyword evidence="3" id="KW-0393">Immunoglobulin domain</keyword>
<evidence type="ECO:0000259" key="4">
    <source>
        <dbReference type="PROSITE" id="PS50835"/>
    </source>
</evidence>
<dbReference type="PANTHER" id="PTHR11890">
    <property type="entry name" value="INTERLEUKIN-1 RECEPTOR FAMILY MEMBER"/>
    <property type="match status" value="1"/>
</dbReference>
<sequence>MRLKVLRPDEVVRGADCEPLVAVAPTQEVIPLQEGKMLHCPDLQEAGRMVGENTTVTWYHVQRSNSVIHTEVRLVCTALFPFLDSFWEIWWTVDGKTLEKLADNRFTNINRQVMYDFEDRTEESVLVIKDFQPEDVYREFNCSVKNKKGFETRRAQLQEEDEMEESGAGFSRMAGPEAFRYVAGAIDGCHI</sequence>
<protein>
    <recommendedName>
        <fullName evidence="4">Ig-like domain-containing protein</fullName>
    </recommendedName>
</protein>
<organism evidence="5 6">
    <name type="scientific">Perca fluviatilis</name>
    <name type="common">European perch</name>
    <dbReference type="NCBI Taxonomy" id="8168"/>
    <lineage>
        <taxon>Eukaryota</taxon>
        <taxon>Metazoa</taxon>
        <taxon>Chordata</taxon>
        <taxon>Craniata</taxon>
        <taxon>Vertebrata</taxon>
        <taxon>Euteleostomi</taxon>
        <taxon>Actinopterygii</taxon>
        <taxon>Neopterygii</taxon>
        <taxon>Teleostei</taxon>
        <taxon>Neoteleostei</taxon>
        <taxon>Acanthomorphata</taxon>
        <taxon>Eupercaria</taxon>
        <taxon>Perciformes</taxon>
        <taxon>Percoidei</taxon>
        <taxon>Percidae</taxon>
        <taxon>Percinae</taxon>
        <taxon>Perca</taxon>
    </lineage>
</organism>
<dbReference type="PANTHER" id="PTHR11890:SF20">
    <property type="entry name" value="INTERLEUKIN-1 RECEPTOR ACCESSORY PROTEIN"/>
    <property type="match status" value="1"/>
</dbReference>
<name>A0A6A5FL83_PERFL</name>
<dbReference type="InterPro" id="IPR036179">
    <property type="entry name" value="Ig-like_dom_sf"/>
</dbReference>
<proteinExistence type="predicted"/>
<evidence type="ECO:0000256" key="2">
    <source>
        <dbReference type="ARBA" id="ARBA00023180"/>
    </source>
</evidence>
<comment type="caution">
    <text evidence="5">The sequence shown here is derived from an EMBL/GenBank/DDBJ whole genome shotgun (WGS) entry which is preliminary data.</text>
</comment>